<dbReference type="EMBL" id="JAHWQX010000002">
    <property type="protein sequence ID" value="MBW3097217.1"/>
    <property type="molecule type" value="Genomic_DNA"/>
</dbReference>
<evidence type="ECO:0008006" key="4">
    <source>
        <dbReference type="Google" id="ProtNLM"/>
    </source>
</evidence>
<reference evidence="2" key="1">
    <citation type="submission" date="2021-07" db="EMBL/GenBank/DDBJ databases">
        <title>Pseudohoeflea marina sp. nov. a polyhydroxyalcanoate-producing bacterium.</title>
        <authorList>
            <person name="Zheng W."/>
            <person name="Yu S."/>
            <person name="Huang Y."/>
        </authorList>
    </citation>
    <scope>NUCLEOTIDE SEQUENCE</scope>
    <source>
        <strain evidence="2">DP4N28-3</strain>
    </source>
</reference>
<evidence type="ECO:0000313" key="3">
    <source>
        <dbReference type="Proteomes" id="UP001430804"/>
    </source>
</evidence>
<evidence type="ECO:0000256" key="1">
    <source>
        <dbReference type="SAM" id="MobiDB-lite"/>
    </source>
</evidence>
<feature type="region of interest" description="Disordered" evidence="1">
    <location>
        <begin position="1"/>
        <end position="28"/>
    </location>
</feature>
<organism evidence="2 3">
    <name type="scientific">Pseudohoeflea coraliihabitans</name>
    <dbReference type="NCBI Taxonomy" id="2860393"/>
    <lineage>
        <taxon>Bacteria</taxon>
        <taxon>Pseudomonadati</taxon>
        <taxon>Pseudomonadota</taxon>
        <taxon>Alphaproteobacteria</taxon>
        <taxon>Hyphomicrobiales</taxon>
        <taxon>Rhizobiaceae</taxon>
        <taxon>Pseudohoeflea</taxon>
    </lineage>
</organism>
<dbReference type="Proteomes" id="UP001430804">
    <property type="component" value="Unassembled WGS sequence"/>
</dbReference>
<keyword evidence="3" id="KW-1185">Reference proteome</keyword>
<gene>
    <name evidence="2" type="ORF">KY465_07990</name>
</gene>
<sequence>MSHAHDKRPEPAASSVKQPAPWRDLTDPRRAVEVEDLEAGLKEPIFENLEIPEKLGPVTITVDDHKIKRFAFTQNDYNPWAFAESPFDGRRIGHAALLGNDLLQLFTLVYAGSQTVGFHTEEQMWFDSPVYLGERVTLSGTYVESYQRRGQGYVVMEAQAVGEDGRSIIRHRGVEILRTMPGTLAGRGSSTPERRVTGELPEHTRKVDGFGPDSQPGDVLTGFEKIIAAEQAAVFSRIGEYVRNVHSDLQTARGGGLRVPIVQGQQQVSVLSECLTGAFGKSWFTAGWLRVKFLNTIEVFEPMSATALVTDVKKGPDGTRIELEVWIRRLCDGKLTTVGWASCTVPDQDEPQPSETAG</sequence>
<name>A0ABS6WMP1_9HYPH</name>
<evidence type="ECO:0000313" key="2">
    <source>
        <dbReference type="EMBL" id="MBW3097217.1"/>
    </source>
</evidence>
<dbReference type="RefSeq" id="WP_219201146.1">
    <property type="nucleotide sequence ID" value="NZ_JAHWQX010000002.1"/>
</dbReference>
<accession>A0ABS6WMP1</accession>
<proteinExistence type="predicted"/>
<protein>
    <recommendedName>
        <fullName evidence="4">MaoC-like domain-containing protein</fullName>
    </recommendedName>
</protein>
<comment type="caution">
    <text evidence="2">The sequence shown here is derived from an EMBL/GenBank/DDBJ whole genome shotgun (WGS) entry which is preliminary data.</text>
</comment>